<dbReference type="OrthoDB" id="6904034at2"/>
<dbReference type="RefSeq" id="WP_010466613.1">
    <property type="nucleotide sequence ID" value="NZ_CP005961.1"/>
</dbReference>
<sequence length="153" mass="17463">MLNKSTQAHRSSVHWLLSYQGRHTYECAFAGEQFRVEVQIAKERYPEYSNLSKESFERSVNGAVGFVTAAPSRLTTDFIAMFNRLRYEEWSAQVSEMLKQPERFKGFIPEGFKVYVGAVYSPTGWSRLQSFEEVRGLAGIPPDVAIDPTIDIQ</sequence>
<accession>A0A024EN27</accession>
<keyword evidence="1" id="KW-0614">Plasmid</keyword>
<gene>
    <name evidence="1" type="ORF">OU5_P0466</name>
</gene>
<dbReference type="Proteomes" id="UP000026913">
    <property type="component" value="Plasmid unnamed"/>
</dbReference>
<name>A0A024EN27_9PSED</name>
<protein>
    <submittedName>
        <fullName evidence="1">Uncharacterized protein</fullName>
    </submittedName>
</protein>
<dbReference type="KEGG" id="pman:OU5_P0466"/>
<proteinExistence type="predicted"/>
<dbReference type="HOGENOM" id="CLU_1711685_0_0_6"/>
<geneLocation type="plasmid" evidence="2"/>
<dbReference type="AlphaFoldDB" id="A0A024EN27"/>
<evidence type="ECO:0000313" key="1">
    <source>
        <dbReference type="EMBL" id="AHZ73718.1"/>
    </source>
</evidence>
<organism evidence="1 2">
    <name type="scientific">Pseudomonas mandelii JR-1</name>
    <dbReference type="NCBI Taxonomy" id="1147786"/>
    <lineage>
        <taxon>Bacteria</taxon>
        <taxon>Pseudomonadati</taxon>
        <taxon>Pseudomonadota</taxon>
        <taxon>Gammaproteobacteria</taxon>
        <taxon>Pseudomonadales</taxon>
        <taxon>Pseudomonadaceae</taxon>
        <taxon>Pseudomonas</taxon>
    </lineage>
</organism>
<reference evidence="1 2" key="1">
    <citation type="journal article" date="2012" name="J. Bacteriol.">
        <title>Genome sequence of cold-adapted Pseudomonas mandelii strain JR-1.</title>
        <authorList>
            <person name="Jang S.H."/>
            <person name="Kim J."/>
            <person name="Kim J."/>
            <person name="Hong S."/>
            <person name="Lee C."/>
        </authorList>
    </citation>
    <scope>NUCLEOTIDE SEQUENCE [LARGE SCALE GENOMIC DNA]</scope>
    <source>
        <strain evidence="1 2">JR-1</strain>
        <plasmid evidence="2">Plasmid</plasmid>
    </source>
</reference>
<dbReference type="EMBL" id="CP005961">
    <property type="protein sequence ID" value="AHZ73718.1"/>
    <property type="molecule type" value="Genomic_DNA"/>
</dbReference>
<evidence type="ECO:0000313" key="2">
    <source>
        <dbReference type="Proteomes" id="UP000026913"/>
    </source>
</evidence>